<evidence type="ECO:0000259" key="2">
    <source>
        <dbReference type="SMART" id="SM00646"/>
    </source>
</evidence>
<dbReference type="Gene3D" id="3.40.630.40">
    <property type="entry name" value="Zn-dependent exopeptidases"/>
    <property type="match status" value="1"/>
</dbReference>
<dbReference type="GO" id="GO:0008745">
    <property type="term" value="F:N-acetylmuramoyl-L-alanine amidase activity"/>
    <property type="evidence" value="ECO:0007669"/>
    <property type="project" value="InterPro"/>
</dbReference>
<dbReference type="InterPro" id="IPR002508">
    <property type="entry name" value="MurNAc-LAA_cat"/>
</dbReference>
<dbReference type="Proteomes" id="UP000298460">
    <property type="component" value="Unassembled WGS sequence"/>
</dbReference>
<dbReference type="PANTHER" id="PTHR30404:SF0">
    <property type="entry name" value="N-ACETYLMURAMOYL-L-ALANINE AMIDASE AMIC"/>
    <property type="match status" value="1"/>
</dbReference>
<evidence type="ECO:0000313" key="4">
    <source>
        <dbReference type="Proteomes" id="UP000298460"/>
    </source>
</evidence>
<reference evidence="3 4" key="1">
    <citation type="submission" date="2019-03" db="EMBL/GenBank/DDBJ databases">
        <title>Draft Genome Sequence of Desulfosporosinus fructosivorans Strain 63.6F, Isolated from Marine Sediment in the Baltic Sea.</title>
        <authorList>
            <person name="Hausmann B."/>
            <person name="Vandieken V."/>
            <person name="Pjevac P."/>
            <person name="Schreck K."/>
            <person name="Herbold C.W."/>
            <person name="Loy A."/>
        </authorList>
    </citation>
    <scope>NUCLEOTIDE SEQUENCE [LARGE SCALE GENOMIC DNA]</scope>
    <source>
        <strain evidence="3 4">63.6F</strain>
    </source>
</reference>
<protein>
    <submittedName>
        <fullName evidence="3">N-acetylmuramoyl-L-alanine amidase</fullName>
    </submittedName>
</protein>
<keyword evidence="4" id="KW-1185">Reference proteome</keyword>
<dbReference type="EMBL" id="SPQQ01000010">
    <property type="protein sequence ID" value="TGE35838.1"/>
    <property type="molecule type" value="Genomic_DNA"/>
</dbReference>
<feature type="domain" description="MurNAc-LAA" evidence="2">
    <location>
        <begin position="121"/>
        <end position="231"/>
    </location>
</feature>
<dbReference type="OrthoDB" id="9772024at2"/>
<proteinExistence type="predicted"/>
<evidence type="ECO:0000313" key="3">
    <source>
        <dbReference type="EMBL" id="TGE35838.1"/>
    </source>
</evidence>
<dbReference type="SMART" id="SM00646">
    <property type="entry name" value="Ami_3"/>
    <property type="match status" value="1"/>
</dbReference>
<comment type="caution">
    <text evidence="3">The sequence shown here is derived from an EMBL/GenBank/DDBJ whole genome shotgun (WGS) entry which is preliminary data.</text>
</comment>
<sequence length="236" mass="25927">MRPIWVVSMKRRRRVVLGIALALIMTLALGWGFGGQDKKIWSWTLGNRVVVIDAGHGGVDPGAVGISKVLEKEVTLAVSKRLQVLVEQGGAKVVMVREDDSDLGTAQGLLKRKREDLAQRIQLAMDVQAEVYLSIHANSFPDAKLTGAQTFYHSGSPEGKLLAQAIQQELNSMTQGKRVAKGNQDIYVLKKAHQAAVTVELGFLSNLEEEQLLTTPEYQEKLAIAIYQGLSVYFSK</sequence>
<organism evidence="3 4">
    <name type="scientific">Desulfosporosinus fructosivorans</name>
    <dbReference type="NCBI Taxonomy" id="2018669"/>
    <lineage>
        <taxon>Bacteria</taxon>
        <taxon>Bacillati</taxon>
        <taxon>Bacillota</taxon>
        <taxon>Clostridia</taxon>
        <taxon>Eubacteriales</taxon>
        <taxon>Desulfitobacteriaceae</taxon>
        <taxon>Desulfosporosinus</taxon>
    </lineage>
</organism>
<keyword evidence="1" id="KW-0378">Hydrolase</keyword>
<accession>A0A4Z0QZ86</accession>
<evidence type="ECO:0000256" key="1">
    <source>
        <dbReference type="ARBA" id="ARBA00022801"/>
    </source>
</evidence>
<name>A0A4Z0QZ86_9FIRM</name>
<dbReference type="RefSeq" id="WP_135550757.1">
    <property type="nucleotide sequence ID" value="NZ_SPQQ01000010.1"/>
</dbReference>
<dbReference type="SUPFAM" id="SSF53187">
    <property type="entry name" value="Zn-dependent exopeptidases"/>
    <property type="match status" value="1"/>
</dbReference>
<dbReference type="Pfam" id="PF01520">
    <property type="entry name" value="Amidase_3"/>
    <property type="match status" value="1"/>
</dbReference>
<dbReference type="InterPro" id="IPR050695">
    <property type="entry name" value="N-acetylmuramoyl_amidase_3"/>
</dbReference>
<dbReference type="CDD" id="cd02696">
    <property type="entry name" value="MurNAc-LAA"/>
    <property type="match status" value="1"/>
</dbReference>
<dbReference type="AlphaFoldDB" id="A0A4Z0QZ86"/>
<gene>
    <name evidence="3" type="ORF">E4K67_22210</name>
</gene>
<dbReference type="GO" id="GO:0009253">
    <property type="term" value="P:peptidoglycan catabolic process"/>
    <property type="evidence" value="ECO:0007669"/>
    <property type="project" value="InterPro"/>
</dbReference>
<dbReference type="GO" id="GO:0030288">
    <property type="term" value="C:outer membrane-bounded periplasmic space"/>
    <property type="evidence" value="ECO:0007669"/>
    <property type="project" value="TreeGrafter"/>
</dbReference>
<dbReference type="PANTHER" id="PTHR30404">
    <property type="entry name" value="N-ACETYLMURAMOYL-L-ALANINE AMIDASE"/>
    <property type="match status" value="1"/>
</dbReference>